<dbReference type="SUPFAM" id="SSF55073">
    <property type="entry name" value="Nucleotide cyclase"/>
    <property type="match status" value="1"/>
</dbReference>
<feature type="domain" description="Guanylate cyclase" evidence="1">
    <location>
        <begin position="224"/>
        <end position="354"/>
    </location>
</feature>
<dbReference type="GO" id="GO:0006171">
    <property type="term" value="P:cAMP biosynthetic process"/>
    <property type="evidence" value="ECO:0007669"/>
    <property type="project" value="TreeGrafter"/>
</dbReference>
<dbReference type="Gene3D" id="3.30.70.1230">
    <property type="entry name" value="Nucleotide cyclase"/>
    <property type="match status" value="1"/>
</dbReference>
<organism evidence="2 3">
    <name type="scientific">Arboricoccus pini</name>
    <dbReference type="NCBI Taxonomy" id="1963835"/>
    <lineage>
        <taxon>Bacteria</taxon>
        <taxon>Pseudomonadati</taxon>
        <taxon>Pseudomonadota</taxon>
        <taxon>Alphaproteobacteria</taxon>
        <taxon>Geminicoccales</taxon>
        <taxon>Geminicoccaceae</taxon>
        <taxon>Arboricoccus</taxon>
    </lineage>
</organism>
<gene>
    <name evidence="2" type="ORF">SAMN07250955_10352</name>
</gene>
<name>A0A212QRL7_9PROT</name>
<dbReference type="CDD" id="cd07302">
    <property type="entry name" value="CHD"/>
    <property type="match status" value="1"/>
</dbReference>
<accession>A0A212QRL7</accession>
<dbReference type="PANTHER" id="PTHR43081">
    <property type="entry name" value="ADENYLATE CYCLASE, TERMINAL-DIFFERENTIATION SPECIFIC-RELATED"/>
    <property type="match status" value="1"/>
</dbReference>
<dbReference type="RefSeq" id="WP_088560308.1">
    <property type="nucleotide sequence ID" value="NZ_FYEH01000003.1"/>
</dbReference>
<dbReference type="InterPro" id="IPR050697">
    <property type="entry name" value="Adenylyl/Guanylyl_Cyclase_3/4"/>
</dbReference>
<sequence length="406" mass="44791">MMTPQTSLPTGIWPTRSNPILDWLMLESRGERFLDVIFAELCQRLVGLDIPVARATLHVRTLHPQYSGASMIWRSGMNQVEMRTFEHAELEGAVYNASPVKAIYEGAEGFRQRLDRPLPEGAPNYPIFDDLRQQNLSDYVVWPLDFVGGQRHVMSLATDRPGGFHGDELMLIADLIPAIALVADIRIKNRITRTLLDTYVGGYASEEILKGVIRRGSGMTVRAVITVCDLRGFTALSELWPRDDVIAMLNDYFDAMCEPVERNGGEILKFIGDGLLAIFPMRDPDACDAALRAAIGARRNMAALNAKRQERGLARLGYGLAVHVGDVMYGNIGSAKRLDFTVIGPAVNIASRLEGLSKTVHREILFSGAFVNTCPCGGLGLDYVGRYPLRGVDAPMDVWALPETSK</sequence>
<dbReference type="Pfam" id="PF00211">
    <property type="entry name" value="Guanylate_cyc"/>
    <property type="match status" value="1"/>
</dbReference>
<dbReference type="EMBL" id="FYEH01000003">
    <property type="protein sequence ID" value="SNB62164.1"/>
    <property type="molecule type" value="Genomic_DNA"/>
</dbReference>
<dbReference type="InterPro" id="IPR029787">
    <property type="entry name" value="Nucleotide_cyclase"/>
</dbReference>
<keyword evidence="3" id="KW-1185">Reference proteome</keyword>
<proteinExistence type="predicted"/>
<dbReference type="InterPro" id="IPR001054">
    <property type="entry name" value="A/G_cyclase"/>
</dbReference>
<evidence type="ECO:0000313" key="2">
    <source>
        <dbReference type="EMBL" id="SNB62164.1"/>
    </source>
</evidence>
<evidence type="ECO:0000313" key="3">
    <source>
        <dbReference type="Proteomes" id="UP000197065"/>
    </source>
</evidence>
<dbReference type="SMART" id="SM00044">
    <property type="entry name" value="CYCc"/>
    <property type="match status" value="1"/>
</dbReference>
<evidence type="ECO:0000259" key="1">
    <source>
        <dbReference type="PROSITE" id="PS50125"/>
    </source>
</evidence>
<dbReference type="PANTHER" id="PTHR43081:SF11">
    <property type="entry name" value="BLR2264 PROTEIN"/>
    <property type="match status" value="1"/>
</dbReference>
<dbReference type="OrthoDB" id="9762462at2"/>
<protein>
    <submittedName>
        <fullName evidence="2">Adenylate cyclase</fullName>
    </submittedName>
</protein>
<reference evidence="2 3" key="1">
    <citation type="submission" date="2017-06" db="EMBL/GenBank/DDBJ databases">
        <authorList>
            <person name="Kim H.J."/>
            <person name="Triplett B.A."/>
        </authorList>
    </citation>
    <scope>NUCLEOTIDE SEQUENCE [LARGE SCALE GENOMIC DNA]</scope>
    <source>
        <strain evidence="2 3">B29T1</strain>
    </source>
</reference>
<dbReference type="GO" id="GO:0035556">
    <property type="term" value="P:intracellular signal transduction"/>
    <property type="evidence" value="ECO:0007669"/>
    <property type="project" value="InterPro"/>
</dbReference>
<dbReference type="GO" id="GO:0004016">
    <property type="term" value="F:adenylate cyclase activity"/>
    <property type="evidence" value="ECO:0007669"/>
    <property type="project" value="UniProtKB-ARBA"/>
</dbReference>
<dbReference type="AlphaFoldDB" id="A0A212QRL7"/>
<dbReference type="PROSITE" id="PS50125">
    <property type="entry name" value="GUANYLATE_CYCLASE_2"/>
    <property type="match status" value="1"/>
</dbReference>
<dbReference type="Proteomes" id="UP000197065">
    <property type="component" value="Unassembled WGS sequence"/>
</dbReference>